<reference evidence="1 2" key="1">
    <citation type="submission" date="2024-06" db="EMBL/GenBank/DDBJ databases">
        <title>The Natural Products Discovery Center: Release of the First 8490 Sequenced Strains for Exploring Actinobacteria Biosynthetic Diversity.</title>
        <authorList>
            <person name="Kalkreuter E."/>
            <person name="Kautsar S.A."/>
            <person name="Yang D."/>
            <person name="Bader C.D."/>
            <person name="Teijaro C.N."/>
            <person name="Fluegel L."/>
            <person name="Davis C.M."/>
            <person name="Simpson J.R."/>
            <person name="Lauterbach L."/>
            <person name="Steele A.D."/>
            <person name="Gui C."/>
            <person name="Meng S."/>
            <person name="Li G."/>
            <person name="Viehrig K."/>
            <person name="Ye F."/>
            <person name="Su P."/>
            <person name="Kiefer A.F."/>
            <person name="Nichols A."/>
            <person name="Cepeda A.J."/>
            <person name="Yan W."/>
            <person name="Fan B."/>
            <person name="Jiang Y."/>
            <person name="Adhikari A."/>
            <person name="Zheng C.-J."/>
            <person name="Schuster L."/>
            <person name="Cowan T.M."/>
            <person name="Smanski M.J."/>
            <person name="Chevrette M.G."/>
            <person name="De Carvalho L.P.S."/>
            <person name="Shen B."/>
        </authorList>
    </citation>
    <scope>NUCLEOTIDE SEQUENCE [LARGE SCALE GENOMIC DNA]</scope>
    <source>
        <strain evidence="1 2">NPDC045705</strain>
    </source>
</reference>
<name>A0ABV3D019_STREX</name>
<organism evidence="1 2">
    <name type="scientific">Streptomyces exfoliatus</name>
    <name type="common">Streptomyces hydrogenans</name>
    <dbReference type="NCBI Taxonomy" id="1905"/>
    <lineage>
        <taxon>Bacteria</taxon>
        <taxon>Bacillati</taxon>
        <taxon>Actinomycetota</taxon>
        <taxon>Actinomycetes</taxon>
        <taxon>Kitasatosporales</taxon>
        <taxon>Streptomycetaceae</taxon>
        <taxon>Streptomyces</taxon>
    </lineage>
</organism>
<evidence type="ECO:0000313" key="1">
    <source>
        <dbReference type="EMBL" id="MEU7295814.1"/>
    </source>
</evidence>
<keyword evidence="2" id="KW-1185">Reference proteome</keyword>
<comment type="caution">
    <text evidence="1">The sequence shown here is derived from an EMBL/GenBank/DDBJ whole genome shotgun (WGS) entry which is preliminary data.</text>
</comment>
<dbReference type="RefSeq" id="WP_359210818.1">
    <property type="nucleotide sequence ID" value="NZ_JBEZAM010000032.1"/>
</dbReference>
<evidence type="ECO:0000313" key="2">
    <source>
        <dbReference type="Proteomes" id="UP001551210"/>
    </source>
</evidence>
<dbReference type="EMBL" id="JBEZAM010000032">
    <property type="protein sequence ID" value="MEU7295814.1"/>
    <property type="molecule type" value="Genomic_DNA"/>
</dbReference>
<dbReference type="Proteomes" id="UP001551210">
    <property type="component" value="Unassembled WGS sequence"/>
</dbReference>
<proteinExistence type="predicted"/>
<gene>
    <name evidence="1" type="ORF">AB0A76_21785</name>
</gene>
<protein>
    <submittedName>
        <fullName evidence="1">Uncharacterized protein</fullName>
    </submittedName>
</protein>
<sequence length="43" mass="4607">MVELPHGLLVLALQSGRRAPQDVGLATQFLRQDTVAGEEFGGE</sequence>
<accession>A0ABV3D019</accession>